<comment type="cofactor">
    <cofactor evidence="1 9">
        <name>pyridoxal 5'-phosphate</name>
        <dbReference type="ChEBI" id="CHEBI:597326"/>
    </cofactor>
</comment>
<dbReference type="EC" id="2.6.1.9" evidence="9"/>
<organism evidence="11 12">
    <name type="scientific">Pseudovibrio denitrificans</name>
    <dbReference type="NCBI Taxonomy" id="258256"/>
    <lineage>
        <taxon>Bacteria</taxon>
        <taxon>Pseudomonadati</taxon>
        <taxon>Pseudomonadota</taxon>
        <taxon>Alphaproteobacteria</taxon>
        <taxon>Hyphomicrobiales</taxon>
        <taxon>Stappiaceae</taxon>
        <taxon>Pseudovibrio</taxon>
    </lineage>
</organism>
<comment type="similarity">
    <text evidence="3 9">Belongs to the class-II pyridoxal-phosphate-dependent aminotransferase family. Histidinol-phosphate aminotransferase subfamily.</text>
</comment>
<dbReference type="InterPro" id="IPR015422">
    <property type="entry name" value="PyrdxlP-dep_Trfase_small"/>
</dbReference>
<gene>
    <name evidence="9" type="primary">hisC</name>
    <name evidence="11" type="ORF">SAMN05444141_103685</name>
</gene>
<dbReference type="InterPro" id="IPR015424">
    <property type="entry name" value="PyrdxlP-dep_Trfase"/>
</dbReference>
<dbReference type="InterPro" id="IPR015421">
    <property type="entry name" value="PyrdxlP-dep_Trfase_major"/>
</dbReference>
<comment type="pathway">
    <text evidence="2 9">Amino-acid biosynthesis; L-histidine biosynthesis; L-histidine from 5-phospho-alpha-D-ribose 1-diphosphate: step 7/9.</text>
</comment>
<dbReference type="PROSITE" id="PS00599">
    <property type="entry name" value="AA_TRANSFER_CLASS_2"/>
    <property type="match status" value="1"/>
</dbReference>
<dbReference type="InterPro" id="IPR001917">
    <property type="entry name" value="Aminotrans_II_pyridoxalP_BS"/>
</dbReference>
<dbReference type="PANTHER" id="PTHR43643:SF3">
    <property type="entry name" value="HISTIDINOL-PHOSPHATE AMINOTRANSFERASE"/>
    <property type="match status" value="1"/>
</dbReference>
<evidence type="ECO:0000256" key="2">
    <source>
        <dbReference type="ARBA" id="ARBA00005011"/>
    </source>
</evidence>
<dbReference type="PANTHER" id="PTHR43643">
    <property type="entry name" value="HISTIDINOL-PHOSPHATE AMINOTRANSFERASE 2"/>
    <property type="match status" value="1"/>
</dbReference>
<proteinExistence type="inferred from homology"/>
<dbReference type="AlphaFoldDB" id="A0A1I7B6F4"/>
<dbReference type="EMBL" id="FPBD01000003">
    <property type="protein sequence ID" value="SFT82725.1"/>
    <property type="molecule type" value="Genomic_DNA"/>
</dbReference>
<evidence type="ECO:0000256" key="5">
    <source>
        <dbReference type="ARBA" id="ARBA00022576"/>
    </source>
</evidence>
<dbReference type="NCBIfam" id="TIGR01141">
    <property type="entry name" value="hisC"/>
    <property type="match status" value="1"/>
</dbReference>
<dbReference type="GO" id="GO:0004400">
    <property type="term" value="F:histidinol-phosphate transaminase activity"/>
    <property type="evidence" value="ECO:0007669"/>
    <property type="project" value="UniProtKB-UniRule"/>
</dbReference>
<comment type="subunit">
    <text evidence="4 9">Homodimer.</text>
</comment>
<dbReference type="GO" id="GO:0030170">
    <property type="term" value="F:pyridoxal phosphate binding"/>
    <property type="evidence" value="ECO:0007669"/>
    <property type="project" value="InterPro"/>
</dbReference>
<dbReference type="InterPro" id="IPR005861">
    <property type="entry name" value="HisP_aminotrans"/>
</dbReference>
<dbReference type="SUPFAM" id="SSF53383">
    <property type="entry name" value="PLP-dependent transferases"/>
    <property type="match status" value="1"/>
</dbReference>
<dbReference type="InterPro" id="IPR050106">
    <property type="entry name" value="HistidinolP_aminotransfase"/>
</dbReference>
<protein>
    <recommendedName>
        <fullName evidence="9">Histidinol-phosphate aminotransferase</fullName>
        <ecNumber evidence="9">2.6.1.9</ecNumber>
    </recommendedName>
    <alternativeName>
        <fullName evidence="9">Imidazole acetol-phosphate transaminase</fullName>
    </alternativeName>
</protein>
<dbReference type="Proteomes" id="UP000183371">
    <property type="component" value="Unassembled WGS sequence"/>
</dbReference>
<dbReference type="GO" id="GO:0000105">
    <property type="term" value="P:L-histidine biosynthetic process"/>
    <property type="evidence" value="ECO:0007669"/>
    <property type="project" value="UniProtKB-UniRule"/>
</dbReference>
<keyword evidence="12" id="KW-1185">Reference proteome</keyword>
<evidence type="ECO:0000256" key="9">
    <source>
        <dbReference type="HAMAP-Rule" id="MF_01023"/>
    </source>
</evidence>
<evidence type="ECO:0000256" key="8">
    <source>
        <dbReference type="ARBA" id="ARBA00047481"/>
    </source>
</evidence>
<evidence type="ECO:0000256" key="3">
    <source>
        <dbReference type="ARBA" id="ARBA00007970"/>
    </source>
</evidence>
<evidence type="ECO:0000256" key="1">
    <source>
        <dbReference type="ARBA" id="ARBA00001933"/>
    </source>
</evidence>
<keyword evidence="6 9" id="KW-0808">Transferase</keyword>
<dbReference type="UniPathway" id="UPA00031">
    <property type="reaction ID" value="UER00012"/>
</dbReference>
<evidence type="ECO:0000313" key="11">
    <source>
        <dbReference type="EMBL" id="SFT82725.1"/>
    </source>
</evidence>
<accession>A0A1I7B6F4</accession>
<keyword evidence="9" id="KW-0028">Amino-acid biosynthesis</keyword>
<sequence>MSRFWSPIVHALEPYTPGEQPKHQSFIKLNTNENPWGPSPRALEAIKDASGDALRLYPDPIASDLRESIASTFQLSADHIFAGNGSDEVLAHAFNAFFCGKDPVLFPEITYAFYPTYCKLYSIEHRMVALTDDFRINLDQLQGPCGGVIIANPNAPTGIALPLEDIERVLKANPDVVVLVDEAYVDFGAESAVALVPQYDNLLVVQTFSKSRSLAGMRVGFAVGQPHLIEGLNRVKDSFNSYPLGRLSLVGALAAWDDTAWFEKTRNQIVADRERLTERMQGLGFTVLPSSTNFIFASHESVPAEQLLAGLREKGILVRHFKKERIRNWLRISIGTTEECDALLNTLEALL</sequence>
<evidence type="ECO:0000256" key="6">
    <source>
        <dbReference type="ARBA" id="ARBA00022679"/>
    </source>
</evidence>
<evidence type="ECO:0000256" key="4">
    <source>
        <dbReference type="ARBA" id="ARBA00011738"/>
    </source>
</evidence>
<name>A0A1I7B6F4_9HYPH</name>
<evidence type="ECO:0000313" key="12">
    <source>
        <dbReference type="Proteomes" id="UP000183371"/>
    </source>
</evidence>
<keyword evidence="5 9" id="KW-0032">Aminotransferase</keyword>
<evidence type="ECO:0000259" key="10">
    <source>
        <dbReference type="Pfam" id="PF00155"/>
    </source>
</evidence>
<feature type="modified residue" description="N6-(pyridoxal phosphate)lysine" evidence="9">
    <location>
        <position position="210"/>
    </location>
</feature>
<comment type="catalytic activity">
    <reaction evidence="8 9">
        <text>L-histidinol phosphate + 2-oxoglutarate = 3-(imidazol-4-yl)-2-oxopropyl phosphate + L-glutamate</text>
        <dbReference type="Rhea" id="RHEA:23744"/>
        <dbReference type="ChEBI" id="CHEBI:16810"/>
        <dbReference type="ChEBI" id="CHEBI:29985"/>
        <dbReference type="ChEBI" id="CHEBI:57766"/>
        <dbReference type="ChEBI" id="CHEBI:57980"/>
        <dbReference type="EC" id="2.6.1.9"/>
    </reaction>
</comment>
<dbReference type="HAMAP" id="MF_01023">
    <property type="entry name" value="HisC_aminotrans_2"/>
    <property type="match status" value="1"/>
</dbReference>
<dbReference type="Pfam" id="PF00155">
    <property type="entry name" value="Aminotran_1_2"/>
    <property type="match status" value="1"/>
</dbReference>
<evidence type="ECO:0000256" key="7">
    <source>
        <dbReference type="ARBA" id="ARBA00022898"/>
    </source>
</evidence>
<feature type="domain" description="Aminotransferase class I/classII large" evidence="10">
    <location>
        <begin position="26"/>
        <end position="346"/>
    </location>
</feature>
<dbReference type="RefSeq" id="WP_054782975.1">
    <property type="nucleotide sequence ID" value="NZ_FPBD01000003.1"/>
</dbReference>
<dbReference type="Gene3D" id="3.90.1150.10">
    <property type="entry name" value="Aspartate Aminotransferase, domain 1"/>
    <property type="match status" value="1"/>
</dbReference>
<keyword evidence="7 9" id="KW-0663">Pyridoxal phosphate</keyword>
<keyword evidence="9" id="KW-0368">Histidine biosynthesis</keyword>
<dbReference type="CDD" id="cd00609">
    <property type="entry name" value="AAT_like"/>
    <property type="match status" value="1"/>
</dbReference>
<reference evidence="12" key="1">
    <citation type="submission" date="2016-10" db="EMBL/GenBank/DDBJ databases">
        <authorList>
            <person name="Varghese N."/>
            <person name="Submissions S."/>
        </authorList>
    </citation>
    <scope>NUCLEOTIDE SEQUENCE [LARGE SCALE GENOMIC DNA]</scope>
    <source>
        <strain evidence="12">DSM 17465</strain>
    </source>
</reference>
<dbReference type="Gene3D" id="3.40.640.10">
    <property type="entry name" value="Type I PLP-dependent aspartate aminotransferase-like (Major domain)"/>
    <property type="match status" value="1"/>
</dbReference>
<dbReference type="InterPro" id="IPR004839">
    <property type="entry name" value="Aminotransferase_I/II_large"/>
</dbReference>